<dbReference type="AlphaFoldDB" id="A0A0E9U6S2"/>
<reference evidence="1" key="2">
    <citation type="journal article" date="2015" name="Fish Shellfish Immunol.">
        <title>Early steps in the European eel (Anguilla anguilla)-Vibrio vulnificus interaction in the gills: Role of the RtxA13 toxin.</title>
        <authorList>
            <person name="Callol A."/>
            <person name="Pajuelo D."/>
            <person name="Ebbesson L."/>
            <person name="Teles M."/>
            <person name="MacKenzie S."/>
            <person name="Amaro C."/>
        </authorList>
    </citation>
    <scope>NUCLEOTIDE SEQUENCE</scope>
</reference>
<reference evidence="1" key="1">
    <citation type="submission" date="2014-11" db="EMBL/GenBank/DDBJ databases">
        <authorList>
            <person name="Amaro Gonzalez C."/>
        </authorList>
    </citation>
    <scope>NUCLEOTIDE SEQUENCE</scope>
</reference>
<name>A0A0E9U6S2_ANGAN</name>
<sequence length="35" mass="3800">MKPPSSICASLRSVFRNYPELPPRGVSLLAPQNAC</sequence>
<organism evidence="1">
    <name type="scientific">Anguilla anguilla</name>
    <name type="common">European freshwater eel</name>
    <name type="synonym">Muraena anguilla</name>
    <dbReference type="NCBI Taxonomy" id="7936"/>
    <lineage>
        <taxon>Eukaryota</taxon>
        <taxon>Metazoa</taxon>
        <taxon>Chordata</taxon>
        <taxon>Craniata</taxon>
        <taxon>Vertebrata</taxon>
        <taxon>Euteleostomi</taxon>
        <taxon>Actinopterygii</taxon>
        <taxon>Neopterygii</taxon>
        <taxon>Teleostei</taxon>
        <taxon>Anguilliformes</taxon>
        <taxon>Anguillidae</taxon>
        <taxon>Anguilla</taxon>
    </lineage>
</organism>
<dbReference type="EMBL" id="GBXM01047742">
    <property type="protein sequence ID" value="JAH60835.1"/>
    <property type="molecule type" value="Transcribed_RNA"/>
</dbReference>
<evidence type="ECO:0000313" key="1">
    <source>
        <dbReference type="EMBL" id="JAH60835.1"/>
    </source>
</evidence>
<accession>A0A0E9U6S2</accession>
<protein>
    <submittedName>
        <fullName evidence="1">Uncharacterized protein</fullName>
    </submittedName>
</protein>
<proteinExistence type="predicted"/>